<evidence type="ECO:0000256" key="2">
    <source>
        <dbReference type="ARBA" id="ARBA00022603"/>
    </source>
</evidence>
<dbReference type="Proteomes" id="UP001596043">
    <property type="component" value="Unassembled WGS sequence"/>
</dbReference>
<feature type="domain" description="MRM3-like substrate binding" evidence="5">
    <location>
        <begin position="5"/>
        <end position="86"/>
    </location>
</feature>
<dbReference type="GO" id="GO:0008168">
    <property type="term" value="F:methyltransferase activity"/>
    <property type="evidence" value="ECO:0007669"/>
    <property type="project" value="UniProtKB-KW"/>
</dbReference>
<protein>
    <submittedName>
        <fullName evidence="6">TrmH family RNA methyltransferase</fullName>
    </submittedName>
</protein>
<dbReference type="PANTHER" id="PTHR43191:SF2">
    <property type="entry name" value="RRNA METHYLTRANSFERASE 3, MITOCHONDRIAL"/>
    <property type="match status" value="1"/>
</dbReference>
<dbReference type="InterPro" id="IPR053888">
    <property type="entry name" value="MRM3-like_sub_bind"/>
</dbReference>
<dbReference type="EMBL" id="JBHSFV010000001">
    <property type="protein sequence ID" value="MFC4632662.1"/>
    <property type="molecule type" value="Genomic_DNA"/>
</dbReference>
<dbReference type="Pfam" id="PF22435">
    <property type="entry name" value="MRM3-like_sub_bind"/>
    <property type="match status" value="1"/>
</dbReference>
<dbReference type="PANTHER" id="PTHR43191">
    <property type="entry name" value="RRNA METHYLTRANSFERASE 3"/>
    <property type="match status" value="1"/>
</dbReference>
<dbReference type="Gene3D" id="3.30.1330.30">
    <property type="match status" value="1"/>
</dbReference>
<dbReference type="Pfam" id="PF00588">
    <property type="entry name" value="SpoU_methylase"/>
    <property type="match status" value="1"/>
</dbReference>
<organism evidence="6 7">
    <name type="scientific">Dokdonia ponticola</name>
    <dbReference type="NCBI Taxonomy" id="2041041"/>
    <lineage>
        <taxon>Bacteria</taxon>
        <taxon>Pseudomonadati</taxon>
        <taxon>Bacteroidota</taxon>
        <taxon>Flavobacteriia</taxon>
        <taxon>Flavobacteriales</taxon>
        <taxon>Flavobacteriaceae</taxon>
        <taxon>Dokdonia</taxon>
    </lineage>
</organism>
<name>A0ABV9HR74_9FLAO</name>
<keyword evidence="2 6" id="KW-0489">Methyltransferase</keyword>
<evidence type="ECO:0000256" key="3">
    <source>
        <dbReference type="ARBA" id="ARBA00022679"/>
    </source>
</evidence>
<comment type="similarity">
    <text evidence="1">Belongs to the class IV-like SAM-binding methyltransferase superfamily. RNA methyltransferase TrmH family.</text>
</comment>
<dbReference type="InterPro" id="IPR029064">
    <property type="entry name" value="Ribosomal_eL30-like_sf"/>
</dbReference>
<dbReference type="SUPFAM" id="SSF75217">
    <property type="entry name" value="alpha/beta knot"/>
    <property type="match status" value="1"/>
</dbReference>
<proteinExistence type="inferred from homology"/>
<keyword evidence="7" id="KW-1185">Reference proteome</keyword>
<dbReference type="InterPro" id="IPR051259">
    <property type="entry name" value="rRNA_Methyltransferase"/>
</dbReference>
<dbReference type="RefSeq" id="WP_379976863.1">
    <property type="nucleotide sequence ID" value="NZ_JBHSFV010000001.1"/>
</dbReference>
<dbReference type="SUPFAM" id="SSF55315">
    <property type="entry name" value="L30e-like"/>
    <property type="match status" value="1"/>
</dbReference>
<keyword evidence="3" id="KW-0808">Transferase</keyword>
<dbReference type="Gene3D" id="3.40.1280.10">
    <property type="match status" value="1"/>
</dbReference>
<evidence type="ECO:0000259" key="5">
    <source>
        <dbReference type="Pfam" id="PF22435"/>
    </source>
</evidence>
<evidence type="ECO:0000259" key="4">
    <source>
        <dbReference type="Pfam" id="PF00588"/>
    </source>
</evidence>
<dbReference type="InterPro" id="IPR001537">
    <property type="entry name" value="SpoU_MeTrfase"/>
</dbReference>
<dbReference type="InterPro" id="IPR029028">
    <property type="entry name" value="Alpha/beta_knot_MTases"/>
</dbReference>
<comment type="caution">
    <text evidence="6">The sequence shown here is derived from an EMBL/GenBank/DDBJ whole genome shotgun (WGS) entry which is preliminary data.</text>
</comment>
<feature type="domain" description="tRNA/rRNA methyltransferase SpoU type" evidence="4">
    <location>
        <begin position="101"/>
        <end position="238"/>
    </location>
</feature>
<accession>A0ABV9HR74</accession>
<dbReference type="CDD" id="cd18109">
    <property type="entry name" value="SpoU-like_RNA-MTase"/>
    <property type="match status" value="1"/>
</dbReference>
<evidence type="ECO:0000256" key="1">
    <source>
        <dbReference type="ARBA" id="ARBA00007228"/>
    </source>
</evidence>
<dbReference type="GO" id="GO:0032259">
    <property type="term" value="P:methylation"/>
    <property type="evidence" value="ECO:0007669"/>
    <property type="project" value="UniProtKB-KW"/>
</dbReference>
<evidence type="ECO:0000313" key="7">
    <source>
        <dbReference type="Proteomes" id="UP001596043"/>
    </source>
</evidence>
<dbReference type="InterPro" id="IPR029026">
    <property type="entry name" value="tRNA_m1G_MTases_N"/>
</dbReference>
<reference evidence="7" key="1">
    <citation type="journal article" date="2019" name="Int. J. Syst. Evol. Microbiol.">
        <title>The Global Catalogue of Microorganisms (GCM) 10K type strain sequencing project: providing services to taxonomists for standard genome sequencing and annotation.</title>
        <authorList>
            <consortium name="The Broad Institute Genomics Platform"/>
            <consortium name="The Broad Institute Genome Sequencing Center for Infectious Disease"/>
            <person name="Wu L."/>
            <person name="Ma J."/>
        </authorList>
    </citation>
    <scope>NUCLEOTIDE SEQUENCE [LARGE SCALE GENOMIC DNA]</scope>
    <source>
        <strain evidence="7">YJ-61-S</strain>
    </source>
</reference>
<sequence>MLSKSNIKRITGLYQKKYRKQEGLFVAEGVKVIQELLESSFELEAIYGIERSSLHIPAENKNAFQQITIAELKKISFLKTPQAALALFKIPTQYEDQHTGITVLLDDVRDPGNLGTIIRLCDWFGVTSLVCSTQTVDCYNPKVVQATMGSLSRIRISYVDITSYLQEEQRPIYGTFMEGDTIYTATLPEEAVIVMGNEANGISDRVAQFVTQKIAIPRFGAMQKTESLNVATATAICLSEFKRGSVIGT</sequence>
<gene>
    <name evidence="6" type="ORF">ACFO3O_02020</name>
</gene>
<evidence type="ECO:0000313" key="6">
    <source>
        <dbReference type="EMBL" id="MFC4632662.1"/>
    </source>
</evidence>